<feature type="compositionally biased region" description="Low complexity" evidence="1">
    <location>
        <begin position="167"/>
        <end position="185"/>
    </location>
</feature>
<evidence type="ECO:0000313" key="4">
    <source>
        <dbReference type="Proteomes" id="UP000559256"/>
    </source>
</evidence>
<dbReference type="Proteomes" id="UP000559256">
    <property type="component" value="Unassembled WGS sequence"/>
</dbReference>
<comment type="caution">
    <text evidence="3">The sequence shown here is derived from an EMBL/GenBank/DDBJ whole genome shotgun (WGS) entry which is preliminary data.</text>
</comment>
<feature type="region of interest" description="Disordered" evidence="1">
    <location>
        <begin position="218"/>
        <end position="238"/>
    </location>
</feature>
<dbReference type="EMBL" id="JAACJM010000114">
    <property type="protein sequence ID" value="KAF5345165.1"/>
    <property type="molecule type" value="Genomic_DNA"/>
</dbReference>
<organism evidence="3 4">
    <name type="scientific">Tetrapyrgos nigripes</name>
    <dbReference type="NCBI Taxonomy" id="182062"/>
    <lineage>
        <taxon>Eukaryota</taxon>
        <taxon>Fungi</taxon>
        <taxon>Dikarya</taxon>
        <taxon>Basidiomycota</taxon>
        <taxon>Agaricomycotina</taxon>
        <taxon>Agaricomycetes</taxon>
        <taxon>Agaricomycetidae</taxon>
        <taxon>Agaricales</taxon>
        <taxon>Marasmiineae</taxon>
        <taxon>Marasmiaceae</taxon>
        <taxon>Tetrapyrgos</taxon>
    </lineage>
</organism>
<feature type="region of interest" description="Disordered" evidence="1">
    <location>
        <begin position="167"/>
        <end position="187"/>
    </location>
</feature>
<feature type="compositionally biased region" description="Polar residues" evidence="1">
    <location>
        <begin position="227"/>
        <end position="238"/>
    </location>
</feature>
<name>A0A8H5CNW4_9AGAR</name>
<keyword evidence="2" id="KW-0812">Transmembrane</keyword>
<dbReference type="AlphaFoldDB" id="A0A8H5CNW4"/>
<evidence type="ECO:0000256" key="2">
    <source>
        <dbReference type="SAM" id="Phobius"/>
    </source>
</evidence>
<keyword evidence="2" id="KW-1133">Transmembrane helix</keyword>
<evidence type="ECO:0000313" key="3">
    <source>
        <dbReference type="EMBL" id="KAF5345165.1"/>
    </source>
</evidence>
<sequence length="373" mass="39573">MSGLKNLTFGNGNPFLNYTGTWMNGTWNASNGENTLHITNELTARVTFTFPVPANAFYYYGMKRSNGARYGICIDDPICDPASPIVVIDALDCSDDGHNPPVCTPPFTAIWISPTDDEHCTRLFFSPMNSNTRQPAGAVPQLVVDRFEIQVPTTSISAFTSSTIFSSSSSTTSASPSSSSSSQSTPVGTIAGGVIGGLTLIAIILCIRRRRNNTRRLKRDSEASAFPPNTTATPFSPYTLTTGTGGGRGKHCHTPTSTNAVGTGLASPIDIPAPGSRTHGRSGPRRSVDAGLIMEAGSEHDGSETLPPDYNQVFGRGRTGSRTASTQVLSQVQNPDDRDIDSGVSNAGARLAISLSQEAERRALPTIPQKQNM</sequence>
<feature type="transmembrane region" description="Helical" evidence="2">
    <location>
        <begin position="187"/>
        <end position="207"/>
    </location>
</feature>
<evidence type="ECO:0000256" key="1">
    <source>
        <dbReference type="SAM" id="MobiDB-lite"/>
    </source>
</evidence>
<reference evidence="3 4" key="1">
    <citation type="journal article" date="2020" name="ISME J.">
        <title>Uncovering the hidden diversity of litter-decomposition mechanisms in mushroom-forming fungi.</title>
        <authorList>
            <person name="Floudas D."/>
            <person name="Bentzer J."/>
            <person name="Ahren D."/>
            <person name="Johansson T."/>
            <person name="Persson P."/>
            <person name="Tunlid A."/>
        </authorList>
    </citation>
    <scope>NUCLEOTIDE SEQUENCE [LARGE SCALE GENOMIC DNA]</scope>
    <source>
        <strain evidence="3 4">CBS 291.85</strain>
    </source>
</reference>
<gene>
    <name evidence="3" type="ORF">D9758_009661</name>
</gene>
<dbReference type="OrthoDB" id="3359616at2759"/>
<accession>A0A8H5CNW4</accession>
<proteinExistence type="predicted"/>
<keyword evidence="2" id="KW-0472">Membrane</keyword>
<keyword evidence="4" id="KW-1185">Reference proteome</keyword>
<protein>
    <submittedName>
        <fullName evidence="3">Uncharacterized protein</fullName>
    </submittedName>
</protein>